<accession>A0A0F8YP19</accession>
<sequence>MKFQVLRGAIFTFVDGLEERILDGVDDVERTVSVLIGVATSTISGLIFNSVDTIINETFNLFRAGLAVIFGRPAEDEEGN</sequence>
<organism evidence="1">
    <name type="scientific">marine sediment metagenome</name>
    <dbReference type="NCBI Taxonomy" id="412755"/>
    <lineage>
        <taxon>unclassified sequences</taxon>
        <taxon>metagenomes</taxon>
        <taxon>ecological metagenomes</taxon>
    </lineage>
</organism>
<dbReference type="EMBL" id="LAZR01065280">
    <property type="protein sequence ID" value="KKK55874.1"/>
    <property type="molecule type" value="Genomic_DNA"/>
</dbReference>
<dbReference type="AlphaFoldDB" id="A0A0F8YP19"/>
<evidence type="ECO:0000313" key="1">
    <source>
        <dbReference type="EMBL" id="KKK55874.1"/>
    </source>
</evidence>
<name>A0A0F8YP19_9ZZZZ</name>
<reference evidence="1" key="1">
    <citation type="journal article" date="2015" name="Nature">
        <title>Complex archaea that bridge the gap between prokaryotes and eukaryotes.</title>
        <authorList>
            <person name="Spang A."/>
            <person name="Saw J.H."/>
            <person name="Jorgensen S.L."/>
            <person name="Zaremba-Niedzwiedzka K."/>
            <person name="Martijn J."/>
            <person name="Lind A.E."/>
            <person name="van Eijk R."/>
            <person name="Schleper C."/>
            <person name="Guy L."/>
            <person name="Ettema T.J."/>
        </authorList>
    </citation>
    <scope>NUCLEOTIDE SEQUENCE</scope>
</reference>
<protein>
    <submittedName>
        <fullName evidence="1">Uncharacterized protein</fullName>
    </submittedName>
</protein>
<comment type="caution">
    <text evidence="1">The sequence shown here is derived from an EMBL/GenBank/DDBJ whole genome shotgun (WGS) entry which is preliminary data.</text>
</comment>
<gene>
    <name evidence="1" type="ORF">LCGC14_3070180</name>
</gene>
<proteinExistence type="predicted"/>